<comment type="caution">
    <text evidence="1">The sequence shown here is derived from an EMBL/GenBank/DDBJ whole genome shotgun (WGS) entry which is preliminary data.</text>
</comment>
<gene>
    <name evidence="1" type="ORF">ACCO45_012761</name>
</gene>
<keyword evidence="2" id="KW-1185">Reference proteome</keyword>
<dbReference type="EMBL" id="JBGNUJ010000012">
    <property type="protein sequence ID" value="KAL3952818.1"/>
    <property type="molecule type" value="Genomic_DNA"/>
</dbReference>
<dbReference type="Proteomes" id="UP001638806">
    <property type="component" value="Unassembled WGS sequence"/>
</dbReference>
<protein>
    <submittedName>
        <fullName evidence="1">Uncharacterized protein</fullName>
    </submittedName>
</protein>
<evidence type="ECO:0000313" key="1">
    <source>
        <dbReference type="EMBL" id="KAL3952818.1"/>
    </source>
</evidence>
<proteinExistence type="predicted"/>
<name>A0ACC4D9X5_PURLI</name>
<evidence type="ECO:0000313" key="2">
    <source>
        <dbReference type="Proteomes" id="UP001638806"/>
    </source>
</evidence>
<organism evidence="1 2">
    <name type="scientific">Purpureocillium lilacinum</name>
    <name type="common">Paecilomyces lilacinus</name>
    <dbReference type="NCBI Taxonomy" id="33203"/>
    <lineage>
        <taxon>Eukaryota</taxon>
        <taxon>Fungi</taxon>
        <taxon>Dikarya</taxon>
        <taxon>Ascomycota</taxon>
        <taxon>Pezizomycotina</taxon>
        <taxon>Sordariomycetes</taxon>
        <taxon>Hypocreomycetidae</taxon>
        <taxon>Hypocreales</taxon>
        <taxon>Ophiocordycipitaceae</taxon>
        <taxon>Purpureocillium</taxon>
    </lineage>
</organism>
<sequence>MLEQPICRTRVAYSDPPRSNTARWELSHKKNCSRTYGPSCQKIGLDVKIRRIRTEPMLAWVSVGRKSPHSLSPWFPGVVWQVQKLLGTLSRSEQFCTTANEKPVATSRLVCGDKARATCNGTRVFAVFFCAGVLFMEATVAAKMAGQTAGG</sequence>
<reference evidence="1" key="1">
    <citation type="submission" date="2024-12" db="EMBL/GenBank/DDBJ databases">
        <title>Comparative genomics and development of molecular markers within Purpureocillium lilacinum and among Purpureocillium species.</title>
        <authorList>
            <person name="Yeh Z.-Y."/>
            <person name="Ni N.-T."/>
            <person name="Lo P.-H."/>
            <person name="Mushyakhwo K."/>
            <person name="Lin C.-F."/>
            <person name="Nai Y.-S."/>
        </authorList>
    </citation>
    <scope>NUCLEOTIDE SEQUENCE</scope>
    <source>
        <strain evidence="1">NCHU-NPUST-175</strain>
    </source>
</reference>
<accession>A0ACC4D9X5</accession>